<dbReference type="Pfam" id="PF18937">
    <property type="entry name" value="DUF5685"/>
    <property type="match status" value="1"/>
</dbReference>
<dbReference type="RefSeq" id="WP_068739296.1">
    <property type="nucleotide sequence ID" value="NZ_CBDRGN010000003.1"/>
</dbReference>
<dbReference type="STRING" id="57704.SAMN04489793_3950"/>
<evidence type="ECO:0000313" key="2">
    <source>
        <dbReference type="EMBL" id="SED09269.1"/>
    </source>
</evidence>
<feature type="region of interest" description="Disordered" evidence="1">
    <location>
        <begin position="292"/>
        <end position="313"/>
    </location>
</feature>
<protein>
    <submittedName>
        <fullName evidence="2">Uncharacterized protein</fullName>
    </submittedName>
</protein>
<sequence>MLGLVRSCTSHLDPEVRGRWRAHLCGLCLTLRDTAGQPARACTNTDAALLSALVEAQQPRPAATRTAGPCALRGMRRAEVIAPAELSVRLGATAALTLAAAKVGDRVAEREAGLCGAGAAARGTVGLLRRTERRLGRGARADGAVAAAARVPDALAGLAEQARIESRAADLAEVTGPTASAVGDMFAASAVLAGRPENEEALRETGRAYGEFAHLADALEDLPRDRARGDYNPLDATGTSVAAAVARLEALRAIVIDRLGRIEMRDDRLVRPLLLTAMATVLVANGVSLEKKGPSGRRRKTRKDAAKKRRDDGWCDGGDCGDCCCGDGCCDCS</sequence>
<dbReference type="OrthoDB" id="3210612at2"/>
<dbReference type="AlphaFoldDB" id="A0A1H4XUF4"/>
<dbReference type="InterPro" id="IPR043740">
    <property type="entry name" value="DUF5685"/>
</dbReference>
<proteinExistence type="predicted"/>
<organism evidence="2 3">
    <name type="scientific">Tsukamurella tyrosinosolvens</name>
    <dbReference type="NCBI Taxonomy" id="57704"/>
    <lineage>
        <taxon>Bacteria</taxon>
        <taxon>Bacillati</taxon>
        <taxon>Actinomycetota</taxon>
        <taxon>Actinomycetes</taxon>
        <taxon>Mycobacteriales</taxon>
        <taxon>Tsukamurellaceae</taxon>
        <taxon>Tsukamurella</taxon>
    </lineage>
</organism>
<evidence type="ECO:0000256" key="1">
    <source>
        <dbReference type="SAM" id="MobiDB-lite"/>
    </source>
</evidence>
<evidence type="ECO:0000313" key="3">
    <source>
        <dbReference type="Proteomes" id="UP000182241"/>
    </source>
</evidence>
<feature type="compositionally biased region" description="Basic residues" evidence="1">
    <location>
        <begin position="294"/>
        <end position="308"/>
    </location>
</feature>
<dbReference type="EMBL" id="FNSA01000003">
    <property type="protein sequence ID" value="SED09269.1"/>
    <property type="molecule type" value="Genomic_DNA"/>
</dbReference>
<gene>
    <name evidence="2" type="ORF">SAMN04489793_3950</name>
</gene>
<dbReference type="Proteomes" id="UP000182241">
    <property type="component" value="Unassembled WGS sequence"/>
</dbReference>
<accession>A0A1H4XUF4</accession>
<keyword evidence="3" id="KW-1185">Reference proteome</keyword>
<reference evidence="3" key="1">
    <citation type="submission" date="2016-10" db="EMBL/GenBank/DDBJ databases">
        <authorList>
            <person name="Varghese N."/>
            <person name="Submissions S."/>
        </authorList>
    </citation>
    <scope>NUCLEOTIDE SEQUENCE [LARGE SCALE GENOMIC DNA]</scope>
    <source>
        <strain evidence="3">DSM 44234</strain>
    </source>
</reference>
<name>A0A1H4XUF4_TSUTY</name>